<dbReference type="STRING" id="1030841.HMPREF9370_1710"/>
<dbReference type="HOGENOM" id="CLU_2047184_0_0_4"/>
<dbReference type="Proteomes" id="UP000005336">
    <property type="component" value="Unassembled WGS sequence"/>
</dbReference>
<keyword evidence="2" id="KW-1185">Reference proteome</keyword>
<gene>
    <name evidence="1" type="ORF">HMPREF9370_1710</name>
</gene>
<dbReference type="RefSeq" id="WP_009116851.1">
    <property type="nucleotide sequence ID" value="NZ_JH165159.1"/>
</dbReference>
<name>G4CRK0_9NEIS</name>
<reference evidence="1 2" key="1">
    <citation type="submission" date="2011-06" db="EMBL/GenBank/DDBJ databases">
        <authorList>
            <person name="Muzny D."/>
            <person name="Qin X."/>
            <person name="Deng J."/>
            <person name="Jiang H."/>
            <person name="Liu Y."/>
            <person name="Qu J."/>
            <person name="Song X.-Z."/>
            <person name="Zhang L."/>
            <person name="Thornton R."/>
            <person name="Coyle M."/>
            <person name="Francisco L."/>
            <person name="Jackson L."/>
            <person name="Javaid M."/>
            <person name="Korchina V."/>
            <person name="Kovar C."/>
            <person name="Mata R."/>
            <person name="Mathew T."/>
            <person name="Ngo R."/>
            <person name="Nguyen L."/>
            <person name="Nguyen N."/>
            <person name="Okwuonu G."/>
            <person name="Ongeri F."/>
            <person name="Pham C."/>
            <person name="Simmons D."/>
            <person name="Wilczek-Boney K."/>
            <person name="Hale W."/>
            <person name="Jakkamsetti A."/>
            <person name="Pham P."/>
            <person name="Ruth R."/>
            <person name="San Lucas F."/>
            <person name="Warren J."/>
            <person name="Zhang J."/>
            <person name="Zhao Z."/>
            <person name="Zhou C."/>
            <person name="Zhu D."/>
            <person name="Lee S."/>
            <person name="Bess C."/>
            <person name="Blankenburg K."/>
            <person name="Forbes L."/>
            <person name="Fu Q."/>
            <person name="Gubbala S."/>
            <person name="Hirani K."/>
            <person name="Jayaseelan J.C."/>
            <person name="Lara F."/>
            <person name="Munidasa M."/>
            <person name="Palculict T."/>
            <person name="Patil S."/>
            <person name="Pu L.-L."/>
            <person name="Saada N."/>
            <person name="Tang L."/>
            <person name="Weissenberger G."/>
            <person name="Zhu Y."/>
            <person name="Hemphill L."/>
            <person name="Shang Y."/>
            <person name="Youmans B."/>
            <person name="Ayvaz T."/>
            <person name="Ross M."/>
            <person name="Santibanez J."/>
            <person name="Aqrawi P."/>
            <person name="Gross S."/>
            <person name="Joshi V."/>
            <person name="Fowler G."/>
            <person name="Nazareth L."/>
            <person name="Reid J."/>
            <person name="Worley K."/>
            <person name="Petrosino J."/>
            <person name="Highlander S."/>
            <person name="Gibbs R."/>
        </authorList>
    </citation>
    <scope>NUCLEOTIDE SEQUENCE [LARGE SCALE GENOMIC DNA]</scope>
    <source>
        <strain evidence="1 2">9715</strain>
    </source>
</reference>
<proteinExistence type="predicted"/>
<dbReference type="AlphaFoldDB" id="G4CRK0"/>
<dbReference type="EMBL" id="AGAZ01000061">
    <property type="protein sequence ID" value="EGZ45151.1"/>
    <property type="molecule type" value="Genomic_DNA"/>
</dbReference>
<accession>G4CRK0</accession>
<sequence length="120" mass="13850">MTEQEADQLAWQSNTYMIPRDEYGKISRSDNPFLNGQAEKNGWRVPQLSGQNGKQIENIDIGGESDGVLARYQSLGRDLSLIEDSLEKTSNRSADQNWKLKPEHSERKWQLWKTRVGRRS</sequence>
<comment type="caution">
    <text evidence="1">The sequence shown here is derived from an EMBL/GenBank/DDBJ whole genome shotgun (WGS) entry which is preliminary data.</text>
</comment>
<dbReference type="PATRIC" id="fig|1030841.3.peg.1701"/>
<organism evidence="1 2">
    <name type="scientific">Neisseria wadsworthii 9715</name>
    <dbReference type="NCBI Taxonomy" id="1030841"/>
    <lineage>
        <taxon>Bacteria</taxon>
        <taxon>Pseudomonadati</taxon>
        <taxon>Pseudomonadota</taxon>
        <taxon>Betaproteobacteria</taxon>
        <taxon>Neisseriales</taxon>
        <taxon>Neisseriaceae</taxon>
        <taxon>Neisseria</taxon>
    </lineage>
</organism>
<evidence type="ECO:0000313" key="1">
    <source>
        <dbReference type="EMBL" id="EGZ45151.1"/>
    </source>
</evidence>
<protein>
    <submittedName>
        <fullName evidence="1">Uncharacterized protein</fullName>
    </submittedName>
</protein>
<evidence type="ECO:0000313" key="2">
    <source>
        <dbReference type="Proteomes" id="UP000005336"/>
    </source>
</evidence>